<evidence type="ECO:0000256" key="9">
    <source>
        <dbReference type="SAM" id="Phobius"/>
    </source>
</evidence>
<dbReference type="Pfam" id="PF01032">
    <property type="entry name" value="FecCD"/>
    <property type="match status" value="1"/>
</dbReference>
<comment type="similarity">
    <text evidence="2">Belongs to the binding-protein-dependent transport system permease family. FecCD subfamily.</text>
</comment>
<dbReference type="Gene3D" id="1.10.3470.10">
    <property type="entry name" value="ABC transporter involved in vitamin B12 uptake, BtuC"/>
    <property type="match status" value="1"/>
</dbReference>
<evidence type="ECO:0000313" key="11">
    <source>
        <dbReference type="Proteomes" id="UP000319828"/>
    </source>
</evidence>
<keyword evidence="6 9" id="KW-1133">Transmembrane helix</keyword>
<dbReference type="GO" id="GO:0033214">
    <property type="term" value="P:siderophore-iron import into cell"/>
    <property type="evidence" value="ECO:0007669"/>
    <property type="project" value="TreeGrafter"/>
</dbReference>
<feature type="transmembrane region" description="Helical" evidence="9">
    <location>
        <begin position="288"/>
        <end position="308"/>
    </location>
</feature>
<evidence type="ECO:0000256" key="5">
    <source>
        <dbReference type="ARBA" id="ARBA00022692"/>
    </source>
</evidence>
<gene>
    <name evidence="10" type="ORF">FOF44_11150</name>
</gene>
<comment type="subcellular location">
    <subcellularLocation>
        <location evidence="1">Cell membrane</location>
        <topology evidence="1">Multi-pass membrane protein</topology>
    </subcellularLocation>
</comment>
<dbReference type="PANTHER" id="PTHR30472:SF19">
    <property type="entry name" value="PETROBACTIN IMPORT SYSTEM PERMEASE PROTEIN YCLO"/>
    <property type="match status" value="1"/>
</dbReference>
<feature type="transmembrane region" description="Helical" evidence="9">
    <location>
        <begin position="200"/>
        <end position="218"/>
    </location>
</feature>
<evidence type="ECO:0000256" key="3">
    <source>
        <dbReference type="ARBA" id="ARBA00022448"/>
    </source>
</evidence>
<evidence type="ECO:0000313" key="10">
    <source>
        <dbReference type="EMBL" id="TVO35640.1"/>
    </source>
</evidence>
<dbReference type="AlphaFoldDB" id="A0A557P4P5"/>
<accession>A0A557P4P5</accession>
<dbReference type="GO" id="GO:0005886">
    <property type="term" value="C:plasma membrane"/>
    <property type="evidence" value="ECO:0007669"/>
    <property type="project" value="UniProtKB-SubCell"/>
</dbReference>
<name>A0A557P4P5_9VIBR</name>
<dbReference type="GO" id="GO:0022857">
    <property type="term" value="F:transmembrane transporter activity"/>
    <property type="evidence" value="ECO:0007669"/>
    <property type="project" value="InterPro"/>
</dbReference>
<dbReference type="InterPro" id="IPR000522">
    <property type="entry name" value="ABC_transptr_permease_BtuC"/>
</dbReference>
<dbReference type="FunFam" id="1.10.3470.10:FF:000004">
    <property type="entry name" value="Iron compound ABC transporter, permease"/>
    <property type="match status" value="1"/>
</dbReference>
<dbReference type="SUPFAM" id="SSF81345">
    <property type="entry name" value="ABC transporter involved in vitamin B12 uptake, BtuC"/>
    <property type="match status" value="1"/>
</dbReference>
<evidence type="ECO:0000256" key="8">
    <source>
        <dbReference type="ARBA" id="ARBA00023136"/>
    </source>
</evidence>
<keyword evidence="4" id="KW-1003">Cell membrane</keyword>
<evidence type="ECO:0000256" key="4">
    <source>
        <dbReference type="ARBA" id="ARBA00022475"/>
    </source>
</evidence>
<keyword evidence="3" id="KW-0813">Transport</keyword>
<evidence type="ECO:0000256" key="7">
    <source>
        <dbReference type="ARBA" id="ARBA00023004"/>
    </source>
</evidence>
<protein>
    <submittedName>
        <fullName evidence="10">Iron chelate uptake ABC transporter family permease subunit</fullName>
    </submittedName>
</protein>
<evidence type="ECO:0000256" key="6">
    <source>
        <dbReference type="ARBA" id="ARBA00022989"/>
    </source>
</evidence>
<sequence>MSTKLLNKPVLKNKKNSFTHKGLWSSDKSKIVALALLSLVMAALFIGYGLTADNYQYFLSRRVPKVLAMVIAGFAIGIASFCFQTITNNRILTPSIMGFDSLYLLIQVLVVTMFGGLSVMMTNHVINFSISVVMMMGFSLVLFLMYFRYSANNIISLLLLGVIFGQLFQSGSSFLTMLMDPDEFANVQASMFASFNNIDTELVYWTIPILAIVSIWLFKLHRTLDVYLLDQDNATSLGVDIKRTTRTVLLLSSILIAISTALIGPIMFFGLLITNLTREWLKTYQHKYLLTACGLMSVATLLTGQWVIEKAFGFETTLSVVINFVGGIYFLFLLLRNKVV</sequence>
<reference evidence="10 11" key="1">
    <citation type="submission" date="2019-07" db="EMBL/GenBank/DDBJ databases">
        <title>The draft genome sequence of Vibrio algivorus M1486.</title>
        <authorList>
            <person name="Meng X."/>
        </authorList>
    </citation>
    <scope>NUCLEOTIDE SEQUENCE [LARGE SCALE GENOMIC DNA]</scope>
    <source>
        <strain evidence="10 11">M1486</strain>
    </source>
</reference>
<feature type="transmembrane region" description="Helical" evidence="9">
    <location>
        <begin position="314"/>
        <end position="335"/>
    </location>
</feature>
<feature type="transmembrane region" description="Helical" evidence="9">
    <location>
        <begin position="31"/>
        <end position="51"/>
    </location>
</feature>
<feature type="transmembrane region" description="Helical" evidence="9">
    <location>
        <begin position="128"/>
        <end position="148"/>
    </location>
</feature>
<dbReference type="Proteomes" id="UP000319828">
    <property type="component" value="Unassembled WGS sequence"/>
</dbReference>
<keyword evidence="8 9" id="KW-0472">Membrane</keyword>
<feature type="transmembrane region" description="Helical" evidence="9">
    <location>
        <begin position="154"/>
        <end position="179"/>
    </location>
</feature>
<feature type="transmembrane region" description="Helical" evidence="9">
    <location>
        <begin position="63"/>
        <end position="86"/>
    </location>
</feature>
<dbReference type="InterPro" id="IPR037294">
    <property type="entry name" value="ABC_BtuC-like"/>
</dbReference>
<dbReference type="PANTHER" id="PTHR30472">
    <property type="entry name" value="FERRIC ENTEROBACTIN TRANSPORT SYSTEM PERMEASE PROTEIN"/>
    <property type="match status" value="1"/>
</dbReference>
<organism evidence="10 11">
    <name type="scientific">Vibrio algivorus</name>
    <dbReference type="NCBI Taxonomy" id="1667024"/>
    <lineage>
        <taxon>Bacteria</taxon>
        <taxon>Pseudomonadati</taxon>
        <taxon>Pseudomonadota</taxon>
        <taxon>Gammaproteobacteria</taxon>
        <taxon>Vibrionales</taxon>
        <taxon>Vibrionaceae</taxon>
        <taxon>Vibrio</taxon>
    </lineage>
</organism>
<feature type="transmembrane region" description="Helical" evidence="9">
    <location>
        <begin position="248"/>
        <end position="276"/>
    </location>
</feature>
<evidence type="ECO:0000256" key="2">
    <source>
        <dbReference type="ARBA" id="ARBA00007935"/>
    </source>
</evidence>
<evidence type="ECO:0000256" key="1">
    <source>
        <dbReference type="ARBA" id="ARBA00004651"/>
    </source>
</evidence>
<dbReference type="EMBL" id="VMKJ01000023">
    <property type="protein sequence ID" value="TVO35640.1"/>
    <property type="molecule type" value="Genomic_DNA"/>
</dbReference>
<keyword evidence="7" id="KW-0408">Iron</keyword>
<dbReference type="OrthoDB" id="9796260at2"/>
<comment type="caution">
    <text evidence="10">The sequence shown here is derived from an EMBL/GenBank/DDBJ whole genome shotgun (WGS) entry which is preliminary data.</text>
</comment>
<dbReference type="CDD" id="cd06550">
    <property type="entry name" value="TM_ABC_iron-siderophores_like"/>
    <property type="match status" value="1"/>
</dbReference>
<feature type="transmembrane region" description="Helical" evidence="9">
    <location>
        <begin position="101"/>
        <end position="121"/>
    </location>
</feature>
<proteinExistence type="inferred from homology"/>
<keyword evidence="5 9" id="KW-0812">Transmembrane</keyword>